<dbReference type="EMBL" id="CAOQHR010000004">
    <property type="protein sequence ID" value="CAI6333890.1"/>
    <property type="molecule type" value="Genomic_DNA"/>
</dbReference>
<dbReference type="Proteomes" id="UP001152607">
    <property type="component" value="Unassembled WGS sequence"/>
</dbReference>
<evidence type="ECO:0000256" key="1">
    <source>
        <dbReference type="SAM" id="MobiDB-lite"/>
    </source>
</evidence>
<reference evidence="2" key="1">
    <citation type="submission" date="2023-01" db="EMBL/GenBank/DDBJ databases">
        <authorList>
            <person name="Van Ghelder C."/>
            <person name="Rancurel C."/>
        </authorList>
    </citation>
    <scope>NUCLEOTIDE SEQUENCE</scope>
    <source>
        <strain evidence="2">CNCM I-4278</strain>
    </source>
</reference>
<dbReference type="OrthoDB" id="3783833at2759"/>
<protein>
    <submittedName>
        <fullName evidence="2">Uncharacterized protein</fullName>
    </submittedName>
</protein>
<keyword evidence="3" id="KW-1185">Reference proteome</keyword>
<accession>A0A9W4XMG3</accession>
<name>A0A9W4XMG3_9PLEO</name>
<gene>
    <name evidence="2" type="ORF">PDIGIT_LOCUS6942</name>
</gene>
<organism evidence="2 3">
    <name type="scientific">Periconia digitata</name>
    <dbReference type="NCBI Taxonomy" id="1303443"/>
    <lineage>
        <taxon>Eukaryota</taxon>
        <taxon>Fungi</taxon>
        <taxon>Dikarya</taxon>
        <taxon>Ascomycota</taxon>
        <taxon>Pezizomycotina</taxon>
        <taxon>Dothideomycetes</taxon>
        <taxon>Pleosporomycetidae</taxon>
        <taxon>Pleosporales</taxon>
        <taxon>Massarineae</taxon>
        <taxon>Periconiaceae</taxon>
        <taxon>Periconia</taxon>
    </lineage>
</organism>
<evidence type="ECO:0000313" key="2">
    <source>
        <dbReference type="EMBL" id="CAI6333890.1"/>
    </source>
</evidence>
<feature type="compositionally biased region" description="Basic and acidic residues" evidence="1">
    <location>
        <begin position="276"/>
        <end position="290"/>
    </location>
</feature>
<dbReference type="AlphaFoldDB" id="A0A9W4XMG3"/>
<sequence length="318" mass="35983">MYLLEFPPSMMPLPSGVNGPPYVMFGINSQDCTSLLPTDVPLRLVLHFAPALKKWILPQPEILSQRAIRMSLTTPHVGINILASIDATGLAWILVRMLQIANLSVDKKFFIFDPSLSVSIAIQQAWLALELPLEGLASLHVHMQMSLMYGMPVVFPEMRALWSMFPPASPVIQAMGDNFVQSHLAKSYTQPEFSAIRNWYLADLERYRFFIPLEKRDPSFGKIQDEMIADIVAEKVKADAAAQEAAKTPMRIRRKKKLDEATASVQDTTILSSAKYEGRERRREERRQSDLTKSYSQPIDSVALMNAIAQERSFRDEE</sequence>
<evidence type="ECO:0000313" key="3">
    <source>
        <dbReference type="Proteomes" id="UP001152607"/>
    </source>
</evidence>
<feature type="region of interest" description="Disordered" evidence="1">
    <location>
        <begin position="269"/>
        <end position="298"/>
    </location>
</feature>
<comment type="caution">
    <text evidence="2">The sequence shown here is derived from an EMBL/GenBank/DDBJ whole genome shotgun (WGS) entry which is preliminary data.</text>
</comment>
<proteinExistence type="predicted"/>